<name>A0ABW7G9C5_9BURK</name>
<dbReference type="EC" id="3.4.-.-" evidence="3"/>
<dbReference type="Proteomes" id="UP001606305">
    <property type="component" value="Unassembled WGS sequence"/>
</dbReference>
<evidence type="ECO:0000313" key="4">
    <source>
        <dbReference type="Proteomes" id="UP001606305"/>
    </source>
</evidence>
<dbReference type="Pfam" id="PF02517">
    <property type="entry name" value="Rce1-like"/>
    <property type="match status" value="1"/>
</dbReference>
<feature type="domain" description="CAAX prenyl protease 2/Lysostaphin resistance protein A-like" evidence="2">
    <location>
        <begin position="121"/>
        <end position="206"/>
    </location>
</feature>
<organism evidence="3 4">
    <name type="scientific">Pelomonas nitida</name>
    <dbReference type="NCBI Taxonomy" id="3299027"/>
    <lineage>
        <taxon>Bacteria</taxon>
        <taxon>Pseudomonadati</taxon>
        <taxon>Pseudomonadota</taxon>
        <taxon>Betaproteobacteria</taxon>
        <taxon>Burkholderiales</taxon>
        <taxon>Sphaerotilaceae</taxon>
        <taxon>Roseateles</taxon>
    </lineage>
</organism>
<keyword evidence="3" id="KW-0378">Hydrolase</keyword>
<feature type="transmembrane region" description="Helical" evidence="1">
    <location>
        <begin position="145"/>
        <end position="165"/>
    </location>
</feature>
<feature type="transmembrane region" description="Helical" evidence="1">
    <location>
        <begin position="171"/>
        <end position="190"/>
    </location>
</feature>
<accession>A0ABW7G9C5</accession>
<protein>
    <submittedName>
        <fullName evidence="3">CPBP family intramembrane glutamic endopeptidase</fullName>
        <ecNumber evidence="3">3.4.-.-</ecNumber>
    </submittedName>
</protein>
<dbReference type="EMBL" id="JBIGIA010000013">
    <property type="protein sequence ID" value="MFG6458540.1"/>
    <property type="molecule type" value="Genomic_DNA"/>
</dbReference>
<keyword evidence="4" id="KW-1185">Reference proteome</keyword>
<reference evidence="3 4" key="1">
    <citation type="submission" date="2024-09" db="EMBL/GenBank/DDBJ databases">
        <title>Novel species of the genus Pelomonas and Roseateles isolated from streams.</title>
        <authorList>
            <person name="Lu H."/>
        </authorList>
    </citation>
    <scope>NUCLEOTIDE SEQUENCE [LARGE SCALE GENOMIC DNA]</scope>
    <source>
        <strain evidence="3 4">BYS96W</strain>
    </source>
</reference>
<keyword evidence="1" id="KW-1133">Transmembrane helix</keyword>
<feature type="transmembrane region" description="Helical" evidence="1">
    <location>
        <begin position="82"/>
        <end position="101"/>
    </location>
</feature>
<evidence type="ECO:0000259" key="2">
    <source>
        <dbReference type="Pfam" id="PF02517"/>
    </source>
</evidence>
<sequence length="210" mass="21629">MRKSTLSYAEAGVVTAICFGLFILGAFQAMGAGFPDAQFTDAGNFNLVGLELVLGACALLYLHGRGFDIGALYPAPTWSGSLLGLGVCALCVVVASVAMALFHTPGPAEMVDISFAAVSPASAVALAVVNGSYEEIFLLGVLVRGLRGFGLSVAVGLPLLVRVLYHVYQGPLGVVSVAAAGLVMTLSYVATGRLWPAVLAHMLLDLLPMV</sequence>
<dbReference type="InterPro" id="IPR003675">
    <property type="entry name" value="Rce1/LyrA-like_dom"/>
</dbReference>
<evidence type="ECO:0000313" key="3">
    <source>
        <dbReference type="EMBL" id="MFG6458540.1"/>
    </source>
</evidence>
<evidence type="ECO:0000256" key="1">
    <source>
        <dbReference type="SAM" id="Phobius"/>
    </source>
</evidence>
<dbReference type="RefSeq" id="WP_394489606.1">
    <property type="nucleotide sequence ID" value="NZ_JBIGIA010000013.1"/>
</dbReference>
<feature type="transmembrane region" description="Helical" evidence="1">
    <location>
        <begin position="42"/>
        <end position="62"/>
    </location>
</feature>
<dbReference type="GO" id="GO:0016787">
    <property type="term" value="F:hydrolase activity"/>
    <property type="evidence" value="ECO:0007669"/>
    <property type="project" value="UniProtKB-KW"/>
</dbReference>
<keyword evidence="1" id="KW-0812">Transmembrane</keyword>
<keyword evidence="1" id="KW-0472">Membrane</keyword>
<comment type="caution">
    <text evidence="3">The sequence shown here is derived from an EMBL/GenBank/DDBJ whole genome shotgun (WGS) entry which is preliminary data.</text>
</comment>
<gene>
    <name evidence="3" type="ORF">ACG00X_16995</name>
</gene>
<proteinExistence type="predicted"/>
<feature type="transmembrane region" description="Helical" evidence="1">
    <location>
        <begin position="12"/>
        <end position="30"/>
    </location>
</feature>